<dbReference type="PANTHER" id="PTHR22779:SF6">
    <property type="entry name" value="SD17342P"/>
    <property type="match status" value="1"/>
</dbReference>
<protein>
    <submittedName>
        <fullName evidence="7">HCL318Cp</fullName>
    </submittedName>
</protein>
<dbReference type="RefSeq" id="XP_017986829.1">
    <property type="nucleotide sequence ID" value="XM_018131283.1"/>
</dbReference>
<evidence type="ECO:0000256" key="1">
    <source>
        <dbReference type="ARBA" id="ARBA00004141"/>
    </source>
</evidence>
<evidence type="ECO:0000256" key="4">
    <source>
        <dbReference type="ARBA" id="ARBA00022989"/>
    </source>
</evidence>
<evidence type="ECO:0000256" key="3">
    <source>
        <dbReference type="ARBA" id="ARBA00022692"/>
    </source>
</evidence>
<feature type="transmembrane region" description="Helical" evidence="6">
    <location>
        <begin position="118"/>
        <end position="139"/>
    </location>
</feature>
<feature type="transmembrane region" description="Helical" evidence="6">
    <location>
        <begin position="51"/>
        <end position="71"/>
    </location>
</feature>
<keyword evidence="5 6" id="KW-0472">Membrane</keyword>
<evidence type="ECO:0000256" key="5">
    <source>
        <dbReference type="ARBA" id="ARBA00023136"/>
    </source>
</evidence>
<comment type="subcellular location">
    <subcellularLocation>
        <location evidence="1">Membrane</location>
        <topology evidence="1">Multi-pass membrane protein</topology>
    </subcellularLocation>
</comment>
<dbReference type="GO" id="GO:0016020">
    <property type="term" value="C:membrane"/>
    <property type="evidence" value="ECO:0007669"/>
    <property type="project" value="UniProtKB-SubCell"/>
</dbReference>
<dbReference type="Proteomes" id="UP000243052">
    <property type="component" value="Chromosome iii"/>
</dbReference>
<dbReference type="InterPro" id="IPR019334">
    <property type="entry name" value="TMEM170A/B/YPR153W-like"/>
</dbReference>
<reference evidence="7 8" key="1">
    <citation type="submission" date="2016-01" db="EMBL/GenBank/DDBJ databases">
        <title>Genome sequence of the yeast Holleya sinecauda.</title>
        <authorList>
            <person name="Dietrich F.S."/>
        </authorList>
    </citation>
    <scope>NUCLEOTIDE SEQUENCE [LARGE SCALE GENOMIC DNA]</scope>
    <source>
        <strain evidence="7 8">ATCC 58844</strain>
    </source>
</reference>
<dbReference type="AlphaFoldDB" id="A0A109UYA8"/>
<dbReference type="Pfam" id="PF10190">
    <property type="entry name" value="Tmemb_170"/>
    <property type="match status" value="1"/>
</dbReference>
<evidence type="ECO:0000256" key="6">
    <source>
        <dbReference type="SAM" id="Phobius"/>
    </source>
</evidence>
<evidence type="ECO:0000313" key="7">
    <source>
        <dbReference type="EMBL" id="AMD19833.1"/>
    </source>
</evidence>
<organism evidence="7 8">
    <name type="scientific">Eremothecium sinecaudum</name>
    <dbReference type="NCBI Taxonomy" id="45286"/>
    <lineage>
        <taxon>Eukaryota</taxon>
        <taxon>Fungi</taxon>
        <taxon>Dikarya</taxon>
        <taxon>Ascomycota</taxon>
        <taxon>Saccharomycotina</taxon>
        <taxon>Saccharomycetes</taxon>
        <taxon>Saccharomycetales</taxon>
        <taxon>Saccharomycetaceae</taxon>
        <taxon>Eremothecium</taxon>
    </lineage>
</organism>
<sequence>MSAFRSMFVTSSNAPLGYVTPDFPSLHFTNRNGVTPNIFLYNLKDIWKFTVYWTLILFGIVYLIAGLVASFTHRRKAGGVWIWPVYLILGATHAVTVGSITGLIISSIYRAGLFSMSTWIPFCCAIAHALYILCSAISYPSLII</sequence>
<dbReference type="GeneID" id="28723050"/>
<feature type="transmembrane region" description="Helical" evidence="6">
    <location>
        <begin position="83"/>
        <end position="106"/>
    </location>
</feature>
<keyword evidence="8" id="KW-1185">Reference proteome</keyword>
<dbReference type="PANTHER" id="PTHR22779">
    <property type="entry name" value="SD17342P"/>
    <property type="match status" value="1"/>
</dbReference>
<dbReference type="EMBL" id="CP014243">
    <property type="protein sequence ID" value="AMD19833.1"/>
    <property type="molecule type" value="Genomic_DNA"/>
</dbReference>
<keyword evidence="3 6" id="KW-0812">Transmembrane</keyword>
<accession>A0A109UYA8</accession>
<keyword evidence="4 6" id="KW-1133">Transmembrane helix</keyword>
<comment type="similarity">
    <text evidence="2">Belongs to the TMEM170 family.</text>
</comment>
<dbReference type="STRING" id="45286.A0A109UYA8"/>
<dbReference type="OrthoDB" id="2131401at2759"/>
<evidence type="ECO:0000313" key="8">
    <source>
        <dbReference type="Proteomes" id="UP000243052"/>
    </source>
</evidence>
<evidence type="ECO:0000256" key="2">
    <source>
        <dbReference type="ARBA" id="ARBA00006325"/>
    </source>
</evidence>
<proteinExistence type="inferred from homology"/>
<gene>
    <name evidence="7" type="ORF">AW171_hschr31686</name>
</gene>
<name>A0A109UYA8_9SACH</name>